<keyword evidence="3" id="KW-1185">Reference proteome</keyword>
<dbReference type="EMBL" id="VWOX01000001">
    <property type="protein sequence ID" value="KAA5547076.1"/>
    <property type="molecule type" value="Genomic_DNA"/>
</dbReference>
<dbReference type="InterPro" id="IPR023430">
    <property type="entry name" value="Pept_HybD-like_dom_sf"/>
</dbReference>
<evidence type="ECO:0000313" key="3">
    <source>
        <dbReference type="Proteomes" id="UP000324479"/>
    </source>
</evidence>
<accession>A0A5M6DL03</accession>
<evidence type="ECO:0008006" key="4">
    <source>
        <dbReference type="Google" id="ProtNLM"/>
    </source>
</evidence>
<evidence type="ECO:0000256" key="1">
    <source>
        <dbReference type="SAM" id="MobiDB-lite"/>
    </source>
</evidence>
<feature type="region of interest" description="Disordered" evidence="1">
    <location>
        <begin position="159"/>
        <end position="202"/>
    </location>
</feature>
<comment type="caution">
    <text evidence="2">The sequence shown here is derived from an EMBL/GenBank/DDBJ whole genome shotgun (WGS) entry which is preliminary data.</text>
</comment>
<reference evidence="2 3" key="1">
    <citation type="submission" date="2019-08" db="EMBL/GenBank/DDBJ databases">
        <authorList>
            <person name="Dhanesh K."/>
            <person name="Kumar G."/>
            <person name="Sasikala C."/>
            <person name="Venkata Ramana C."/>
        </authorList>
    </citation>
    <scope>NUCLEOTIDE SEQUENCE [LARGE SCALE GENOMIC DNA]</scope>
    <source>
        <strain evidence="2 3">JC645</strain>
    </source>
</reference>
<protein>
    <recommendedName>
        <fullName evidence="4">Hydrogenase maturation protease</fullName>
    </recommendedName>
</protein>
<gene>
    <name evidence="2" type="ORF">FYK55_01260</name>
</gene>
<dbReference type="AlphaFoldDB" id="A0A5M6DL03"/>
<evidence type="ECO:0000313" key="2">
    <source>
        <dbReference type="EMBL" id="KAA5547076.1"/>
    </source>
</evidence>
<dbReference type="SUPFAM" id="SSF53163">
    <property type="entry name" value="HybD-like"/>
    <property type="match status" value="1"/>
</dbReference>
<name>A0A5M6DL03_9BACT</name>
<sequence length="202" mass="21939">MNTHSRITAVLGLGSPHGDDQFGWSVVDALTHCRRALPSIHVRLVKLRHPIDVISWINDQTQVHLIDAAVGCPIDQVLRLRCKVPTEWRTIECLPAKGTHDLSLGTVLGTAESLDKPIESVTLWLGPAQQCSPIQLMSARTAEAVDACARKLEQTIRGAGPLADPNSHLTPQSVPPSARAGAVTRAEDFDGEMPDSRIDLER</sequence>
<dbReference type="RefSeq" id="WP_150074183.1">
    <property type="nucleotide sequence ID" value="NZ_VWOX01000001.1"/>
</dbReference>
<dbReference type="Proteomes" id="UP000324479">
    <property type="component" value="Unassembled WGS sequence"/>
</dbReference>
<dbReference type="Gene3D" id="3.40.50.1450">
    <property type="entry name" value="HybD-like"/>
    <property type="match status" value="1"/>
</dbReference>
<organism evidence="2 3">
    <name type="scientific">Roseiconus nitratireducens</name>
    <dbReference type="NCBI Taxonomy" id="2605748"/>
    <lineage>
        <taxon>Bacteria</taxon>
        <taxon>Pseudomonadati</taxon>
        <taxon>Planctomycetota</taxon>
        <taxon>Planctomycetia</taxon>
        <taxon>Pirellulales</taxon>
        <taxon>Pirellulaceae</taxon>
        <taxon>Roseiconus</taxon>
    </lineage>
</organism>
<proteinExistence type="predicted"/>